<dbReference type="SUPFAM" id="SSF51695">
    <property type="entry name" value="PLC-like phosphodiesterases"/>
    <property type="match status" value="1"/>
</dbReference>
<comment type="caution">
    <text evidence="2">The sequence shown here is derived from an EMBL/GenBank/DDBJ whole genome shotgun (WGS) entry which is preliminary data.</text>
</comment>
<keyword evidence="3" id="KW-1185">Reference proteome</keyword>
<dbReference type="PANTHER" id="PTHR46211">
    <property type="entry name" value="GLYCEROPHOSPHORYL DIESTER PHOSPHODIESTERASE"/>
    <property type="match status" value="1"/>
</dbReference>
<dbReference type="InterPro" id="IPR030395">
    <property type="entry name" value="GP_PDE_dom"/>
</dbReference>
<dbReference type="RefSeq" id="WP_012189201.1">
    <property type="nucleotide sequence ID" value="NZ_BAABRU010000003.1"/>
</dbReference>
<organism evidence="2 3">
    <name type="scientific">Herpetosiphon gulosus</name>
    <dbReference type="NCBI Taxonomy" id="1973496"/>
    <lineage>
        <taxon>Bacteria</taxon>
        <taxon>Bacillati</taxon>
        <taxon>Chloroflexota</taxon>
        <taxon>Chloroflexia</taxon>
        <taxon>Herpetosiphonales</taxon>
        <taxon>Herpetosiphonaceae</taxon>
        <taxon>Herpetosiphon</taxon>
    </lineage>
</organism>
<proteinExistence type="predicted"/>
<dbReference type="Proteomes" id="UP001428290">
    <property type="component" value="Unassembled WGS sequence"/>
</dbReference>
<evidence type="ECO:0000313" key="2">
    <source>
        <dbReference type="EMBL" id="GAA5527045.1"/>
    </source>
</evidence>
<dbReference type="Gene3D" id="3.20.20.190">
    <property type="entry name" value="Phosphatidylinositol (PI) phosphodiesterase"/>
    <property type="match status" value="1"/>
</dbReference>
<name>A0ABP9WV02_9CHLR</name>
<dbReference type="EMBL" id="BAABRU010000003">
    <property type="protein sequence ID" value="GAA5527045.1"/>
    <property type="molecule type" value="Genomic_DNA"/>
</dbReference>
<dbReference type="Pfam" id="PF03009">
    <property type="entry name" value="GDPD"/>
    <property type="match status" value="1"/>
</dbReference>
<gene>
    <name evidence="2" type="primary">glpQ</name>
    <name evidence="2" type="ORF">Hgul01_00827</name>
</gene>
<dbReference type="PANTHER" id="PTHR46211:SF1">
    <property type="entry name" value="GLYCEROPHOSPHODIESTER PHOSPHODIESTERASE, CYTOPLASMIC"/>
    <property type="match status" value="1"/>
</dbReference>
<dbReference type="PROSITE" id="PS51704">
    <property type="entry name" value="GP_PDE"/>
    <property type="match status" value="1"/>
</dbReference>
<reference evidence="2 3" key="1">
    <citation type="submission" date="2024-02" db="EMBL/GenBank/DDBJ databases">
        <title>Herpetosiphon gulosus NBRC 112829.</title>
        <authorList>
            <person name="Ichikawa N."/>
            <person name="Katano-Makiyama Y."/>
            <person name="Hidaka K."/>
        </authorList>
    </citation>
    <scope>NUCLEOTIDE SEQUENCE [LARGE SCALE GENOMIC DNA]</scope>
    <source>
        <strain evidence="2 3">NBRC 112829</strain>
    </source>
</reference>
<evidence type="ECO:0000313" key="3">
    <source>
        <dbReference type="Proteomes" id="UP001428290"/>
    </source>
</evidence>
<evidence type="ECO:0000259" key="1">
    <source>
        <dbReference type="PROSITE" id="PS51704"/>
    </source>
</evidence>
<accession>A0ABP9WV02</accession>
<dbReference type="InterPro" id="IPR017946">
    <property type="entry name" value="PLC-like_Pdiesterase_TIM-brl"/>
</dbReference>
<protein>
    <submittedName>
        <fullName evidence="2">Glycerophosphodiester phosphodiesterase</fullName>
    </submittedName>
</protein>
<sequence>MLQPFGARKGPFVIGHRGAAGYAPENTMAAFQRGLALRADAVELDVNLSKDGELMVIHDPTLNRTTNGSGLVCHHTAAEIQALDAGSWFDPSFSDCRVPTLREVLQWAKDRTKVVIELKNGPIFYPDIEVALVRLLDELNVRDQVMAISFDHVVLGQLKAIAPDVATGVIYASRVPDAPAMAKLVNADLVMPYWAMLTREEVEACHAADLFVSPWGGPEQDYQHILSLGVDAVGADYPDRPRQFMAD</sequence>
<feature type="domain" description="GP-PDE" evidence="1">
    <location>
        <begin position="11"/>
        <end position="245"/>
    </location>
</feature>